<dbReference type="Proteomes" id="UP001595536">
    <property type="component" value="Unassembled WGS sequence"/>
</dbReference>
<dbReference type="InterPro" id="IPR018551">
    <property type="entry name" value="DUF2007"/>
</dbReference>
<reference evidence="3" key="1">
    <citation type="journal article" date="2019" name="Int. J. Syst. Evol. Microbiol.">
        <title>The Global Catalogue of Microorganisms (GCM) 10K type strain sequencing project: providing services to taxonomists for standard genome sequencing and annotation.</title>
        <authorList>
            <consortium name="The Broad Institute Genomics Platform"/>
            <consortium name="The Broad Institute Genome Sequencing Center for Infectious Disease"/>
            <person name="Wu L."/>
            <person name="Ma J."/>
        </authorList>
    </citation>
    <scope>NUCLEOTIDE SEQUENCE [LARGE SCALE GENOMIC DNA]</scope>
    <source>
        <strain evidence="3">CCM 7941</strain>
    </source>
</reference>
<keyword evidence="3" id="KW-1185">Reference proteome</keyword>
<feature type="domain" description="DUF2007" evidence="1">
    <location>
        <begin position="1"/>
        <end position="65"/>
    </location>
</feature>
<organism evidence="2 3">
    <name type="scientific">Camelimonas abortus</name>
    <dbReference type="NCBI Taxonomy" id="1017184"/>
    <lineage>
        <taxon>Bacteria</taxon>
        <taxon>Pseudomonadati</taxon>
        <taxon>Pseudomonadota</taxon>
        <taxon>Alphaproteobacteria</taxon>
        <taxon>Hyphomicrobiales</taxon>
        <taxon>Chelatococcaceae</taxon>
        <taxon>Camelimonas</taxon>
    </lineage>
</organism>
<sequence length="76" mass="7841">MNELLRTNDIVALGLMCGLLDQAGVPNMVADFHASAVEGSIGAVPRRLMVAAGMLDYARAVLADAGLAEYLPDAGP</sequence>
<dbReference type="InterPro" id="IPR011322">
    <property type="entry name" value="N-reg_PII-like_a/b"/>
</dbReference>
<dbReference type="RefSeq" id="WP_376830970.1">
    <property type="nucleotide sequence ID" value="NZ_JBHLWR010000006.1"/>
</dbReference>
<dbReference type="SUPFAM" id="SSF54913">
    <property type="entry name" value="GlnB-like"/>
    <property type="match status" value="1"/>
</dbReference>
<name>A0ABV7LJ54_9HYPH</name>
<evidence type="ECO:0000313" key="2">
    <source>
        <dbReference type="EMBL" id="MFC3267198.1"/>
    </source>
</evidence>
<evidence type="ECO:0000313" key="3">
    <source>
        <dbReference type="Proteomes" id="UP001595536"/>
    </source>
</evidence>
<gene>
    <name evidence="2" type="ORF">ACFOEX_12680</name>
</gene>
<comment type="caution">
    <text evidence="2">The sequence shown here is derived from an EMBL/GenBank/DDBJ whole genome shotgun (WGS) entry which is preliminary data.</text>
</comment>
<evidence type="ECO:0000259" key="1">
    <source>
        <dbReference type="Pfam" id="PF09413"/>
    </source>
</evidence>
<accession>A0ABV7LJ54</accession>
<protein>
    <submittedName>
        <fullName evidence="2">DUF2007 domain-containing protein</fullName>
    </submittedName>
</protein>
<dbReference type="Pfam" id="PF09413">
    <property type="entry name" value="DUF2007"/>
    <property type="match status" value="1"/>
</dbReference>
<dbReference type="EMBL" id="JBHRUV010000093">
    <property type="protein sequence ID" value="MFC3267198.1"/>
    <property type="molecule type" value="Genomic_DNA"/>
</dbReference>
<proteinExistence type="predicted"/>
<dbReference type="Gene3D" id="3.30.70.790">
    <property type="entry name" value="UreE, C-terminal domain"/>
    <property type="match status" value="1"/>
</dbReference>